<dbReference type="RefSeq" id="WP_069448078.1">
    <property type="nucleotide sequence ID" value="NZ_CP195090.1"/>
</dbReference>
<evidence type="ECO:0000313" key="3">
    <source>
        <dbReference type="Proteomes" id="UP000095131"/>
    </source>
</evidence>
<organism evidence="2 3">
    <name type="scientific">Vibrio scophthalmi</name>
    <dbReference type="NCBI Taxonomy" id="45658"/>
    <lineage>
        <taxon>Bacteria</taxon>
        <taxon>Pseudomonadati</taxon>
        <taxon>Pseudomonadota</taxon>
        <taxon>Gammaproteobacteria</taxon>
        <taxon>Vibrionales</taxon>
        <taxon>Vibrionaceae</taxon>
        <taxon>Vibrio</taxon>
    </lineage>
</organism>
<dbReference type="GO" id="GO:0016920">
    <property type="term" value="F:pyroglutamyl-peptidase activity"/>
    <property type="evidence" value="ECO:0007669"/>
    <property type="project" value="UniProtKB-EC"/>
</dbReference>
<dbReference type="OrthoDB" id="80065at2"/>
<feature type="transmembrane region" description="Helical" evidence="1">
    <location>
        <begin position="7"/>
        <end position="38"/>
    </location>
</feature>
<feature type="transmembrane region" description="Helical" evidence="1">
    <location>
        <begin position="192"/>
        <end position="210"/>
    </location>
</feature>
<evidence type="ECO:0000256" key="1">
    <source>
        <dbReference type="SAM" id="Phobius"/>
    </source>
</evidence>
<name>A0A1E3WH21_9VIBR</name>
<evidence type="ECO:0000313" key="2">
    <source>
        <dbReference type="EMBL" id="ODS05096.1"/>
    </source>
</evidence>
<keyword evidence="1" id="KW-0812">Transmembrane</keyword>
<dbReference type="AlphaFoldDB" id="A0A1E3WH21"/>
<dbReference type="EC" id="3.4.19.3" evidence="2"/>
<accession>A0A1E3WH21</accession>
<dbReference type="EMBL" id="MDCJ01000007">
    <property type="protein sequence ID" value="ODS05096.1"/>
    <property type="molecule type" value="Genomic_DNA"/>
</dbReference>
<gene>
    <name evidence="2" type="ORF">VSF3289_04237</name>
</gene>
<dbReference type="PATRIC" id="fig|45658.8.peg.4218"/>
<keyword evidence="1" id="KW-0472">Membrane</keyword>
<sequence length="240" mass="26162">MIDLWPLIGIVIITVGLALKQNTLLVILVAGVTTGLVADLAVKDILSTLGQSFTQNRYMSLFILVLPMIGVLERYGLRQRAEALIGSMKKASVGKILMTYLALRKITNGMGLNIGGHPSMIRPLIAPMSEAAAEKSTPEFSDEKRQTIRALSAASENFGNFFSQNLFIGTGSLLLIKGVMGDNQLDVKLETMALWALPTAIMSFVVFAIYTKFISARMNKHTTTNEAQISTESQLEKEGH</sequence>
<keyword evidence="1" id="KW-1133">Transmembrane helix</keyword>
<dbReference type="Pfam" id="PF06149">
    <property type="entry name" value="DUF969"/>
    <property type="match status" value="1"/>
</dbReference>
<feature type="transmembrane region" description="Helical" evidence="1">
    <location>
        <begin position="58"/>
        <end position="77"/>
    </location>
</feature>
<dbReference type="Proteomes" id="UP000095131">
    <property type="component" value="Unassembled WGS sequence"/>
</dbReference>
<comment type="caution">
    <text evidence="2">The sequence shown here is derived from an EMBL/GenBank/DDBJ whole genome shotgun (WGS) entry which is preliminary data.</text>
</comment>
<feature type="transmembrane region" description="Helical" evidence="1">
    <location>
        <begin position="158"/>
        <end position="180"/>
    </location>
</feature>
<keyword evidence="2" id="KW-0378">Hydrolase</keyword>
<proteinExistence type="predicted"/>
<protein>
    <submittedName>
        <fullName evidence="2">Pyroglutamyl-peptidase I</fullName>
        <ecNumber evidence="2">3.4.19.3</ecNumber>
    </submittedName>
</protein>
<dbReference type="InterPro" id="IPR010374">
    <property type="entry name" value="DUF969"/>
</dbReference>
<reference evidence="2 3" key="1">
    <citation type="submission" date="2016-08" db="EMBL/GenBank/DDBJ databases">
        <title>Genome sequencing of Vibrio scophthalmi strain FP3289, an isolated from Paralichthys olivaceus.</title>
        <authorList>
            <person name="Han H.-J."/>
        </authorList>
    </citation>
    <scope>NUCLEOTIDE SEQUENCE [LARGE SCALE GENOMIC DNA]</scope>
    <source>
        <strain evidence="2 3">FP3289</strain>
    </source>
</reference>